<evidence type="ECO:0000313" key="3">
    <source>
        <dbReference type="EMBL" id="RKP14393.1"/>
    </source>
</evidence>
<organism evidence="3 4">
    <name type="scientific">Piptocephalis cylindrospora</name>
    <dbReference type="NCBI Taxonomy" id="1907219"/>
    <lineage>
        <taxon>Eukaryota</taxon>
        <taxon>Fungi</taxon>
        <taxon>Fungi incertae sedis</taxon>
        <taxon>Zoopagomycota</taxon>
        <taxon>Zoopagomycotina</taxon>
        <taxon>Zoopagomycetes</taxon>
        <taxon>Zoopagales</taxon>
        <taxon>Piptocephalidaceae</taxon>
        <taxon>Piptocephalis</taxon>
    </lineage>
</organism>
<dbReference type="AlphaFoldDB" id="A0A4P9Y611"/>
<proteinExistence type="predicted"/>
<evidence type="ECO:0000259" key="2">
    <source>
        <dbReference type="PROSITE" id="PS50249"/>
    </source>
</evidence>
<dbReference type="Gene3D" id="3.40.140.10">
    <property type="entry name" value="Cytidine Deaminase, domain 2"/>
    <property type="match status" value="1"/>
</dbReference>
<reference evidence="4" key="1">
    <citation type="journal article" date="2018" name="Nat. Microbiol.">
        <title>Leveraging single-cell genomics to expand the fungal tree of life.</title>
        <authorList>
            <person name="Ahrendt S.R."/>
            <person name="Quandt C.A."/>
            <person name="Ciobanu D."/>
            <person name="Clum A."/>
            <person name="Salamov A."/>
            <person name="Andreopoulos B."/>
            <person name="Cheng J.F."/>
            <person name="Woyke T."/>
            <person name="Pelin A."/>
            <person name="Henrissat B."/>
            <person name="Reynolds N.K."/>
            <person name="Benny G.L."/>
            <person name="Smith M.E."/>
            <person name="James T.Y."/>
            <person name="Grigoriev I.V."/>
        </authorList>
    </citation>
    <scope>NUCLEOTIDE SEQUENCE [LARGE SCALE GENOMIC DNA]</scope>
</reference>
<feature type="domain" description="MPN" evidence="2">
    <location>
        <begin position="323"/>
        <end position="461"/>
    </location>
</feature>
<evidence type="ECO:0000256" key="1">
    <source>
        <dbReference type="SAM" id="MobiDB-lite"/>
    </source>
</evidence>
<feature type="non-terminal residue" evidence="3">
    <location>
        <position position="543"/>
    </location>
</feature>
<dbReference type="PANTHER" id="PTHR10410">
    <property type="entry name" value="EUKARYOTIC TRANSLATION INITIATION FACTOR 3 -RELATED"/>
    <property type="match status" value="1"/>
</dbReference>
<feature type="compositionally biased region" description="Basic and acidic residues" evidence="1">
    <location>
        <begin position="218"/>
        <end position="228"/>
    </location>
</feature>
<dbReference type="OrthoDB" id="118550at2759"/>
<evidence type="ECO:0000313" key="4">
    <source>
        <dbReference type="Proteomes" id="UP000267251"/>
    </source>
</evidence>
<sequence>MTTPMSKAEEEAMSAALIAQLLQEDEEVDGGSGGYYAEYDHSVRKGTGRKGRSRPDSDEDGGEWRGDESEEDDYTPNKRSKAPARRGGASVKRGRGARRGRPSTQSTPPSTAEQDEVQPNQTHQGIMNTGIYTDEEEENEHLGTRNTHSISSHAQKYFIKAYRDGLTLPLKIRQSGEGYTLSGAPLEKESSAARPYLQGKTIPELSYKANLRPQFHPRPPEDDVGVDREENEIISDDAHSRKKEPKVHTHDQQEEAQEEGATDLVDGKTEYSRSRPQRSAAARSAPHRHHPMQNEDPLSMVKCEEYTDGAPGSGLPGSQPFAIRVTPKCLVAMDLHSHLRHTEVIGFLGGLWNDETKTLHIMAAYPCSSMAVDEGHVSVEMDPESAIRVRSAISQHGLEVIGWYHSHPLFAPDPSLVDLENQKNYQRFFREESTKEERFVGAIAGTWDQRLPGSVSVHNWFHVQGSGDTGSSTAKRLRYEVLPELELAQKEEGLTEEEMSQMVALVQEYGYDLDRVDPQQRWRKDREETRLDKITRSMAHWSP</sequence>
<name>A0A4P9Y611_9FUNG</name>
<feature type="compositionally biased region" description="Basic residues" evidence="1">
    <location>
        <begin position="92"/>
        <end position="101"/>
    </location>
</feature>
<dbReference type="Proteomes" id="UP000267251">
    <property type="component" value="Unassembled WGS sequence"/>
</dbReference>
<accession>A0A4P9Y611</accession>
<gene>
    <name evidence="3" type="ORF">BJ684DRAFT_5428</name>
</gene>
<dbReference type="InterPro" id="IPR050242">
    <property type="entry name" value="JAMM_MPN+_peptidase_M67A"/>
</dbReference>
<dbReference type="InterPro" id="IPR000555">
    <property type="entry name" value="JAMM/MPN+_dom"/>
</dbReference>
<feature type="region of interest" description="Disordered" evidence="1">
    <location>
        <begin position="208"/>
        <end position="296"/>
    </location>
</feature>
<protein>
    <recommendedName>
        <fullName evidence="2">MPN domain-containing protein</fullName>
    </recommendedName>
</protein>
<dbReference type="PROSITE" id="PS50249">
    <property type="entry name" value="MPN"/>
    <property type="match status" value="1"/>
</dbReference>
<keyword evidence="4" id="KW-1185">Reference proteome</keyword>
<dbReference type="SUPFAM" id="SSF102712">
    <property type="entry name" value="JAB1/MPN domain"/>
    <property type="match status" value="1"/>
</dbReference>
<dbReference type="InterPro" id="IPR037518">
    <property type="entry name" value="MPN"/>
</dbReference>
<feature type="compositionally biased region" description="Polar residues" evidence="1">
    <location>
        <begin position="102"/>
        <end position="131"/>
    </location>
</feature>
<dbReference type="EMBL" id="KZ987841">
    <property type="protein sequence ID" value="RKP14393.1"/>
    <property type="molecule type" value="Genomic_DNA"/>
</dbReference>
<dbReference type="Pfam" id="PF01398">
    <property type="entry name" value="JAB"/>
    <property type="match status" value="1"/>
</dbReference>
<feature type="region of interest" description="Disordered" evidence="1">
    <location>
        <begin position="28"/>
        <end position="151"/>
    </location>
</feature>
<dbReference type="GO" id="GO:0008237">
    <property type="term" value="F:metallopeptidase activity"/>
    <property type="evidence" value="ECO:0007669"/>
    <property type="project" value="InterPro"/>
</dbReference>